<gene>
    <name evidence="1" type="ORF">PBAH0796_LOCUS2094</name>
</gene>
<sequence length="192" mass="21191">MHPLDRRVLEVELARTGCQDQAYVEDKPVPGGPAFLVYYAPALLQKNCGTDAVGALAVLADVLRQARALWPLKRSSGNMTVTVRIDVLKELTVHELQNPQPGSYWSLKRLSDIDGMVQKASLLTTDGSPQPVDGTHRILTFRRPADISSAAFSENVEDCFGDQSELMPWWPCVDAVVAKPRHCSLFCVRSIC</sequence>
<dbReference type="EMBL" id="HBEG01003647">
    <property type="protein sequence ID" value="CAD8346356.1"/>
    <property type="molecule type" value="Transcribed_RNA"/>
</dbReference>
<accession>A0A7S0F974</accession>
<dbReference type="AlphaFoldDB" id="A0A7S0F974"/>
<protein>
    <submittedName>
        <fullName evidence="1">Uncharacterized protein</fullName>
    </submittedName>
</protein>
<proteinExistence type="predicted"/>
<organism evidence="1">
    <name type="scientific">Pyrodinium bahamense</name>
    <dbReference type="NCBI Taxonomy" id="73915"/>
    <lineage>
        <taxon>Eukaryota</taxon>
        <taxon>Sar</taxon>
        <taxon>Alveolata</taxon>
        <taxon>Dinophyceae</taxon>
        <taxon>Gonyaulacales</taxon>
        <taxon>Pyrocystaceae</taxon>
        <taxon>Pyrodinium</taxon>
    </lineage>
</organism>
<evidence type="ECO:0000313" key="1">
    <source>
        <dbReference type="EMBL" id="CAD8346356.1"/>
    </source>
</evidence>
<reference evidence="1" key="1">
    <citation type="submission" date="2021-01" db="EMBL/GenBank/DDBJ databases">
        <authorList>
            <person name="Corre E."/>
            <person name="Pelletier E."/>
            <person name="Niang G."/>
            <person name="Scheremetjew M."/>
            <person name="Finn R."/>
            <person name="Kale V."/>
            <person name="Holt S."/>
            <person name="Cochrane G."/>
            <person name="Meng A."/>
            <person name="Brown T."/>
            <person name="Cohen L."/>
        </authorList>
    </citation>
    <scope>NUCLEOTIDE SEQUENCE</scope>
    <source>
        <strain evidence="1">Pbaha01</strain>
    </source>
</reference>
<name>A0A7S0F974_9DINO</name>